<protein>
    <submittedName>
        <fullName evidence="2">Uncharacterized protein</fullName>
    </submittedName>
</protein>
<evidence type="ECO:0000313" key="3">
    <source>
        <dbReference type="Proteomes" id="UP001165090"/>
    </source>
</evidence>
<comment type="caution">
    <text evidence="2">The sequence shown here is derived from an EMBL/GenBank/DDBJ whole genome shotgun (WGS) entry which is preliminary data.</text>
</comment>
<name>A0ABQ5SF55_9CHLO</name>
<sequence>MTTEQPVSNRLIFGLDETKFGIKLKSQKLLVGPFELGLSACYMLSEPEERAAQQNLISIERFKPSLSVKDVYLRGKFELEPATRRLHYSKKLRLPFLDTELLKLRLTAQLPAPETSGGVLDRALGLMVTFQPERLHNLSIVRKAPQYALQLSPRVGPPQQVCDSIGFPGSVYFKAQTTLHVSDSASLSGVRARLDLHSLNAVIRLYDPSAVKPCRIGRNLARVARHLTAEEVEELGPTVGEVAPTVQPVQPDPDVIDKLAATSREWAHAVLVNSCVATRNLQHKATQAVEHVRSYLSAIAAGGSGSGSAERSDGTNGSCR</sequence>
<reference evidence="2 3" key="1">
    <citation type="journal article" date="2023" name="IScience">
        <title>Expanded male sex-determining region conserved during the evolution of homothallism in the green alga Volvox.</title>
        <authorList>
            <person name="Yamamoto K."/>
            <person name="Matsuzaki R."/>
            <person name="Mahakham W."/>
            <person name="Heman W."/>
            <person name="Sekimoto H."/>
            <person name="Kawachi M."/>
            <person name="Minakuchi Y."/>
            <person name="Toyoda A."/>
            <person name="Nozaki H."/>
        </authorList>
    </citation>
    <scope>NUCLEOTIDE SEQUENCE [LARGE SCALE GENOMIC DNA]</scope>
    <source>
        <strain evidence="2 3">NIES-4468</strain>
    </source>
</reference>
<dbReference type="EMBL" id="BSDZ01000079">
    <property type="protein sequence ID" value="GLI68029.1"/>
    <property type="molecule type" value="Genomic_DNA"/>
</dbReference>
<proteinExistence type="predicted"/>
<accession>A0ABQ5SF55</accession>
<evidence type="ECO:0000256" key="1">
    <source>
        <dbReference type="SAM" id="MobiDB-lite"/>
    </source>
</evidence>
<organism evidence="2 3">
    <name type="scientific">Volvox africanus</name>
    <dbReference type="NCBI Taxonomy" id="51714"/>
    <lineage>
        <taxon>Eukaryota</taxon>
        <taxon>Viridiplantae</taxon>
        <taxon>Chlorophyta</taxon>
        <taxon>core chlorophytes</taxon>
        <taxon>Chlorophyceae</taxon>
        <taxon>CS clade</taxon>
        <taxon>Chlamydomonadales</taxon>
        <taxon>Volvocaceae</taxon>
        <taxon>Volvox</taxon>
    </lineage>
</organism>
<feature type="region of interest" description="Disordered" evidence="1">
    <location>
        <begin position="301"/>
        <end position="320"/>
    </location>
</feature>
<keyword evidence="3" id="KW-1185">Reference proteome</keyword>
<evidence type="ECO:0000313" key="2">
    <source>
        <dbReference type="EMBL" id="GLI68029.1"/>
    </source>
</evidence>
<gene>
    <name evidence="2" type="ORF">VaNZ11_012352</name>
</gene>
<dbReference type="Proteomes" id="UP001165090">
    <property type="component" value="Unassembled WGS sequence"/>
</dbReference>